<evidence type="ECO:0000313" key="5">
    <source>
        <dbReference type="Proteomes" id="UP000215902"/>
    </source>
</evidence>
<dbReference type="SUPFAM" id="SSF48371">
    <property type="entry name" value="ARM repeat"/>
    <property type="match status" value="1"/>
</dbReference>
<keyword evidence="5" id="KW-1185">Reference proteome</keyword>
<dbReference type="InterPro" id="IPR016024">
    <property type="entry name" value="ARM-type_fold"/>
</dbReference>
<proteinExistence type="predicted"/>
<gene>
    <name evidence="3" type="ORF">BOX15_Mlig001047g2</name>
    <name evidence="2" type="ORF">BOX15_Mlig006086g3</name>
    <name evidence="4" type="ORF">BOX15_Mlig010206g2</name>
</gene>
<dbReference type="AlphaFoldDB" id="A0A267FSE6"/>
<dbReference type="STRING" id="282301.A0A267FSE6"/>
<name>A0A267FSE6_9PLAT</name>
<dbReference type="PANTHER" id="PTHR21520">
    <property type="entry name" value="GLUTAMATE-RICH PROTEIN 2"/>
    <property type="match status" value="1"/>
</dbReference>
<feature type="region of interest" description="Disordered" evidence="1">
    <location>
        <begin position="1"/>
        <end position="108"/>
    </location>
</feature>
<organism evidence="4 5">
    <name type="scientific">Macrostomum lignano</name>
    <dbReference type="NCBI Taxonomy" id="282301"/>
    <lineage>
        <taxon>Eukaryota</taxon>
        <taxon>Metazoa</taxon>
        <taxon>Spiralia</taxon>
        <taxon>Lophotrochozoa</taxon>
        <taxon>Platyhelminthes</taxon>
        <taxon>Rhabditophora</taxon>
        <taxon>Macrostomorpha</taxon>
        <taxon>Macrostomida</taxon>
        <taxon>Macrostomidae</taxon>
        <taxon>Macrostomum</taxon>
    </lineage>
</organism>
<feature type="compositionally biased region" description="Low complexity" evidence="1">
    <location>
        <begin position="87"/>
        <end position="105"/>
    </location>
</feature>
<evidence type="ECO:0000313" key="2">
    <source>
        <dbReference type="EMBL" id="PAA57299.1"/>
    </source>
</evidence>
<dbReference type="EMBL" id="NIVC01001523">
    <property type="protein sequence ID" value="PAA66866.1"/>
    <property type="molecule type" value="Genomic_DNA"/>
</dbReference>
<evidence type="ECO:0000313" key="4">
    <source>
        <dbReference type="EMBL" id="PAA76750.1"/>
    </source>
</evidence>
<dbReference type="EMBL" id="NIVC01000797">
    <property type="protein sequence ID" value="PAA76750.1"/>
    <property type="molecule type" value="Genomic_DNA"/>
</dbReference>
<feature type="compositionally biased region" description="Acidic residues" evidence="1">
    <location>
        <begin position="167"/>
        <end position="205"/>
    </location>
</feature>
<accession>A0A267FSE6</accession>
<comment type="caution">
    <text evidence="4">The sequence shown here is derived from an EMBL/GenBank/DDBJ whole genome shotgun (WGS) entry which is preliminary data.</text>
</comment>
<dbReference type="Proteomes" id="UP000215902">
    <property type="component" value="Unassembled WGS sequence"/>
</dbReference>
<protein>
    <recommendedName>
        <fullName evidence="6">Glutamate-rich protein 2</fullName>
    </recommendedName>
</protein>
<dbReference type="EMBL" id="NIVC01002503">
    <property type="protein sequence ID" value="PAA57299.1"/>
    <property type="molecule type" value="Genomic_DNA"/>
</dbReference>
<evidence type="ECO:0000256" key="1">
    <source>
        <dbReference type="SAM" id="MobiDB-lite"/>
    </source>
</evidence>
<feature type="region of interest" description="Disordered" evidence="1">
    <location>
        <begin position="164"/>
        <end position="213"/>
    </location>
</feature>
<dbReference type="PANTHER" id="PTHR21520:SF2">
    <property type="entry name" value="GLUTAMATE-RICH PROTEIN 2"/>
    <property type="match status" value="1"/>
</dbReference>
<sequence length="213" mass="22128">SQSVIMATAPRGGRGGSGLSPQKRQPQLAPTASPLLSISQRPAGSAPSTVSPAAAASRRRQQASQPAASPASASSTSRSSGLDSGIGSARQTSAATGASAAGPATPRREAPNELLMEFVECVMTKDFNNAAKLCEMILLYEPNNLEALQFRAVISDRLLLDQLSSGNEDDDDDDTEDGDDSDDDDEDDDDDQEDGEAGTEEDEGLGSDSNRNP</sequence>
<evidence type="ECO:0000313" key="3">
    <source>
        <dbReference type="EMBL" id="PAA66866.1"/>
    </source>
</evidence>
<feature type="non-terminal residue" evidence="4">
    <location>
        <position position="1"/>
    </location>
</feature>
<reference evidence="4 5" key="1">
    <citation type="submission" date="2017-06" db="EMBL/GenBank/DDBJ databases">
        <title>A platform for efficient transgenesis in Macrostomum lignano, a flatworm model organism for stem cell research.</title>
        <authorList>
            <person name="Berezikov E."/>
        </authorList>
    </citation>
    <scope>NUCLEOTIDE SEQUENCE [LARGE SCALE GENOMIC DNA]</scope>
    <source>
        <strain evidence="4">DV1</strain>
        <tissue evidence="4">Whole organism</tissue>
    </source>
</reference>
<dbReference type="OrthoDB" id="9950633at2759"/>
<feature type="compositionally biased region" description="Polar residues" evidence="1">
    <location>
        <begin position="22"/>
        <end position="42"/>
    </location>
</feature>
<feature type="compositionally biased region" description="Low complexity" evidence="1">
    <location>
        <begin position="45"/>
        <end position="80"/>
    </location>
</feature>
<evidence type="ECO:0008006" key="6">
    <source>
        <dbReference type="Google" id="ProtNLM"/>
    </source>
</evidence>
<dbReference type="InterPro" id="IPR026703">
    <property type="entry name" value="ERICH2"/>
</dbReference>